<keyword evidence="4" id="KW-1185">Reference proteome</keyword>
<keyword evidence="2" id="KW-0732">Signal</keyword>
<evidence type="ECO:0000313" key="3">
    <source>
        <dbReference type="EMBL" id="KAH7301765.1"/>
    </source>
</evidence>
<dbReference type="SMART" id="SM00205">
    <property type="entry name" value="THN"/>
    <property type="match status" value="1"/>
</dbReference>
<dbReference type="SUPFAM" id="SSF49870">
    <property type="entry name" value="Osmotin, thaumatin-like protein"/>
    <property type="match status" value="1"/>
</dbReference>
<dbReference type="Pfam" id="PF00314">
    <property type="entry name" value="Thaumatin"/>
    <property type="match status" value="1"/>
</dbReference>
<evidence type="ECO:0000256" key="1">
    <source>
        <dbReference type="SAM" id="Phobius"/>
    </source>
</evidence>
<dbReference type="Proteomes" id="UP000825935">
    <property type="component" value="Chromosome 23"/>
</dbReference>
<feature type="signal peptide" evidence="2">
    <location>
        <begin position="1"/>
        <end position="17"/>
    </location>
</feature>
<keyword evidence="1" id="KW-0812">Transmembrane</keyword>
<keyword evidence="1" id="KW-1133">Transmembrane helix</keyword>
<dbReference type="PRINTS" id="PR00347">
    <property type="entry name" value="THAUMATIN"/>
</dbReference>
<protein>
    <recommendedName>
        <fullName evidence="5">Thaumatin-like protein</fullName>
    </recommendedName>
</protein>
<dbReference type="CDD" id="cd09218">
    <property type="entry name" value="TLP-PA"/>
    <property type="match status" value="1"/>
</dbReference>
<dbReference type="InterPro" id="IPR001938">
    <property type="entry name" value="Thaumatin"/>
</dbReference>
<dbReference type="Gene3D" id="2.60.110.10">
    <property type="entry name" value="Thaumatin"/>
    <property type="match status" value="1"/>
</dbReference>
<dbReference type="OrthoDB" id="430315at2759"/>
<evidence type="ECO:0008006" key="5">
    <source>
        <dbReference type="Google" id="ProtNLM"/>
    </source>
</evidence>
<dbReference type="InterPro" id="IPR037176">
    <property type="entry name" value="Osmotin/thaumatin-like_sf"/>
</dbReference>
<accession>A0A8T2S1Q1</accession>
<keyword evidence="1" id="KW-0472">Membrane</keyword>
<proteinExistence type="predicted"/>
<dbReference type="PROSITE" id="PS51367">
    <property type="entry name" value="THAUMATIN_2"/>
    <property type="match status" value="1"/>
</dbReference>
<dbReference type="FunFam" id="2.60.110.10:FF:000001">
    <property type="entry name" value="THAUMATIN-LIKE PROTEIN 1"/>
    <property type="match status" value="1"/>
</dbReference>
<dbReference type="PANTHER" id="PTHR31048">
    <property type="entry name" value="OS03G0233200 PROTEIN"/>
    <property type="match status" value="1"/>
</dbReference>
<dbReference type="OMA" id="FTICKGI"/>
<reference evidence="3 4" key="1">
    <citation type="submission" date="2021-08" db="EMBL/GenBank/DDBJ databases">
        <title>WGS assembly of Ceratopteris richardii.</title>
        <authorList>
            <person name="Marchant D.B."/>
            <person name="Chen G."/>
            <person name="Jenkins J."/>
            <person name="Shu S."/>
            <person name="Leebens-Mack J."/>
            <person name="Grimwood J."/>
            <person name="Schmutz J."/>
            <person name="Soltis P."/>
            <person name="Soltis D."/>
            <person name="Chen Z.-H."/>
        </authorList>
    </citation>
    <scope>NUCLEOTIDE SEQUENCE [LARGE SCALE GENOMIC DNA]</scope>
    <source>
        <strain evidence="3">Whitten #5841</strain>
        <tissue evidence="3">Leaf</tissue>
    </source>
</reference>
<feature type="chain" id="PRO_5035921091" description="Thaumatin-like protein" evidence="2">
    <location>
        <begin position="18"/>
        <end position="317"/>
    </location>
</feature>
<organism evidence="3 4">
    <name type="scientific">Ceratopteris richardii</name>
    <name type="common">Triangle waterfern</name>
    <dbReference type="NCBI Taxonomy" id="49495"/>
    <lineage>
        <taxon>Eukaryota</taxon>
        <taxon>Viridiplantae</taxon>
        <taxon>Streptophyta</taxon>
        <taxon>Embryophyta</taxon>
        <taxon>Tracheophyta</taxon>
        <taxon>Polypodiopsida</taxon>
        <taxon>Polypodiidae</taxon>
        <taxon>Polypodiales</taxon>
        <taxon>Pteridineae</taxon>
        <taxon>Pteridaceae</taxon>
        <taxon>Parkerioideae</taxon>
        <taxon>Ceratopteris</taxon>
    </lineage>
</organism>
<dbReference type="EMBL" id="CM035428">
    <property type="protein sequence ID" value="KAH7301765.1"/>
    <property type="molecule type" value="Genomic_DNA"/>
</dbReference>
<gene>
    <name evidence="3" type="ORF">KP509_23G041600</name>
</gene>
<comment type="caution">
    <text evidence="3">The sequence shown here is derived from an EMBL/GenBank/DDBJ whole genome shotgun (WGS) entry which is preliminary data.</text>
</comment>
<dbReference type="AlphaFoldDB" id="A0A8T2S1Q1"/>
<evidence type="ECO:0000256" key="2">
    <source>
        <dbReference type="SAM" id="SignalP"/>
    </source>
</evidence>
<evidence type="ECO:0000313" key="4">
    <source>
        <dbReference type="Proteomes" id="UP000825935"/>
    </source>
</evidence>
<name>A0A8T2S1Q1_CERRI</name>
<sequence>MEKLYALLAVCIGLLIAFSSERYVVMGAELTMVNSCSYTVWPGILPNAGSTLLSGGGFELTPGQSATVQVSPGWSGRFWGRTDCKFSDSGVGTCASGDCGGKLQCGGAGAQPPATLAEFTLAGNQVNVKQDFYDVSLVDGYNIPIAIVPASGSGTCGVAGCARDLNMNCPAELQLLADDQDGSSVVGCKSACDAFGEAEYCCAGAYANPTVCKPSSYSQLFKSACPRAYSYAFDDPTSTFTCTGADYNIVFCPTPSSQKSATGLQQPENGLMGTQAYARMSSDAYSSPRPSACLILAAFSLFYSSFFVHFPVPLLLF</sequence>
<feature type="transmembrane region" description="Helical" evidence="1">
    <location>
        <begin position="294"/>
        <end position="316"/>
    </location>
</feature>